<feature type="non-terminal residue" evidence="4">
    <location>
        <position position="165"/>
    </location>
</feature>
<evidence type="ECO:0000259" key="3">
    <source>
        <dbReference type="PROSITE" id="PS50868"/>
    </source>
</evidence>
<reference evidence="4" key="1">
    <citation type="journal article" date="2020" name="Stud. Mycol.">
        <title>101 Dothideomycetes genomes: a test case for predicting lifestyles and emergence of pathogens.</title>
        <authorList>
            <person name="Haridas S."/>
            <person name="Albert R."/>
            <person name="Binder M."/>
            <person name="Bloem J."/>
            <person name="Labutti K."/>
            <person name="Salamov A."/>
            <person name="Andreopoulos B."/>
            <person name="Baker S."/>
            <person name="Barry K."/>
            <person name="Bills G."/>
            <person name="Bluhm B."/>
            <person name="Cannon C."/>
            <person name="Castanera R."/>
            <person name="Culley D."/>
            <person name="Daum C."/>
            <person name="Ezra D."/>
            <person name="Gonzalez J."/>
            <person name="Henrissat B."/>
            <person name="Kuo A."/>
            <person name="Liang C."/>
            <person name="Lipzen A."/>
            <person name="Lutzoni F."/>
            <person name="Magnuson J."/>
            <person name="Mondo S."/>
            <person name="Nolan M."/>
            <person name="Ohm R."/>
            <person name="Pangilinan J."/>
            <person name="Park H.-J."/>
            <person name="Ramirez L."/>
            <person name="Alfaro M."/>
            <person name="Sun H."/>
            <person name="Tritt A."/>
            <person name="Yoshinaga Y."/>
            <person name="Zwiers L.-H."/>
            <person name="Turgeon B."/>
            <person name="Goodwin S."/>
            <person name="Spatafora J."/>
            <person name="Crous P."/>
            <person name="Grigoriev I."/>
        </authorList>
    </citation>
    <scope>NUCLEOTIDE SEQUENCE</scope>
    <source>
        <strain evidence="4">CBS 269.34</strain>
    </source>
</reference>
<dbReference type="PANTHER" id="PTHR12350:SF19">
    <property type="entry name" value="SET DOMAIN-CONTAINING PROTEIN"/>
    <property type="match status" value="1"/>
</dbReference>
<dbReference type="SUPFAM" id="SSF82199">
    <property type="entry name" value="SET domain"/>
    <property type="match status" value="1"/>
</dbReference>
<evidence type="ECO:0000313" key="4">
    <source>
        <dbReference type="EMBL" id="KAF2494763.1"/>
    </source>
</evidence>
<feature type="non-terminal residue" evidence="4">
    <location>
        <position position="1"/>
    </location>
</feature>
<evidence type="ECO:0000313" key="5">
    <source>
        <dbReference type="Proteomes" id="UP000799750"/>
    </source>
</evidence>
<dbReference type="EMBL" id="MU004190">
    <property type="protein sequence ID" value="KAF2494763.1"/>
    <property type="molecule type" value="Genomic_DNA"/>
</dbReference>
<name>A0A6A6QSP6_9PEZI</name>
<accession>A0A6A6QSP6</accession>
<dbReference type="OrthoDB" id="5984008at2759"/>
<keyword evidence="1" id="KW-0489">Methyltransferase</keyword>
<gene>
    <name evidence="4" type="ORF">BU16DRAFT_445764</name>
</gene>
<keyword evidence="5" id="KW-1185">Reference proteome</keyword>
<dbReference type="InterPro" id="IPR003616">
    <property type="entry name" value="Post-SET_dom"/>
</dbReference>
<proteinExistence type="predicted"/>
<organism evidence="4 5">
    <name type="scientific">Lophium mytilinum</name>
    <dbReference type="NCBI Taxonomy" id="390894"/>
    <lineage>
        <taxon>Eukaryota</taxon>
        <taxon>Fungi</taxon>
        <taxon>Dikarya</taxon>
        <taxon>Ascomycota</taxon>
        <taxon>Pezizomycotina</taxon>
        <taxon>Dothideomycetes</taxon>
        <taxon>Pleosporomycetidae</taxon>
        <taxon>Mytilinidiales</taxon>
        <taxon>Mytilinidiaceae</taxon>
        <taxon>Lophium</taxon>
    </lineage>
</organism>
<feature type="domain" description="Post-SET" evidence="3">
    <location>
        <begin position="124"/>
        <end position="140"/>
    </location>
</feature>
<dbReference type="Proteomes" id="UP000799750">
    <property type="component" value="Unassembled WGS sequence"/>
</dbReference>
<dbReference type="InterPro" id="IPR053201">
    <property type="entry name" value="Flavunoidine_N-MTase"/>
</dbReference>
<protein>
    <recommendedName>
        <fullName evidence="3">Post-SET domain-containing protein</fullName>
    </recommendedName>
</protein>
<dbReference type="AlphaFoldDB" id="A0A6A6QSP6"/>
<dbReference type="PROSITE" id="PS50868">
    <property type="entry name" value="POST_SET"/>
    <property type="match status" value="1"/>
</dbReference>
<keyword evidence="2" id="KW-0808">Transferase</keyword>
<evidence type="ECO:0000256" key="2">
    <source>
        <dbReference type="ARBA" id="ARBA00022679"/>
    </source>
</evidence>
<dbReference type="InterPro" id="IPR046341">
    <property type="entry name" value="SET_dom_sf"/>
</dbReference>
<dbReference type="GO" id="GO:0008168">
    <property type="term" value="F:methyltransferase activity"/>
    <property type="evidence" value="ECO:0007669"/>
    <property type="project" value="UniProtKB-KW"/>
</dbReference>
<dbReference type="GO" id="GO:0032259">
    <property type="term" value="P:methylation"/>
    <property type="evidence" value="ECO:0007669"/>
    <property type="project" value="UniProtKB-KW"/>
</dbReference>
<dbReference type="PANTHER" id="PTHR12350">
    <property type="entry name" value="HISTONE-LYSINE N-METHYLTRANSFERASE-RELATED"/>
    <property type="match status" value="1"/>
</dbReference>
<evidence type="ECO:0000256" key="1">
    <source>
        <dbReference type="ARBA" id="ARBA00022603"/>
    </source>
</evidence>
<sequence length="165" mass="17854">TSANNTSIPAWVKPDLTALLRVERPPGDFTARSVSLVSLPAGAVFARITSPTIATKAYTSVQAGPNLHIELNSDLVYINHSCDPTLVFDMARWEVRVNPALSGGLQPGMELTFFYPSTEWHMAQPFKCLCGTAKCVGTVTGARDMGGKLAGYYLNAHIEELLVEK</sequence>
<dbReference type="Gene3D" id="2.170.270.10">
    <property type="entry name" value="SET domain"/>
    <property type="match status" value="1"/>
</dbReference>